<evidence type="ECO:0000313" key="4">
    <source>
        <dbReference type="Proteomes" id="UP001597417"/>
    </source>
</evidence>
<dbReference type="CDD" id="cd13399">
    <property type="entry name" value="Slt35-like"/>
    <property type="match status" value="1"/>
</dbReference>
<dbReference type="EMBL" id="JBHUKR010000011">
    <property type="protein sequence ID" value="MFD2419122.1"/>
    <property type="molecule type" value="Genomic_DNA"/>
</dbReference>
<evidence type="ECO:0000259" key="2">
    <source>
        <dbReference type="Pfam" id="PF13406"/>
    </source>
</evidence>
<dbReference type="InterPro" id="IPR031304">
    <property type="entry name" value="SLT_2"/>
</dbReference>
<comment type="caution">
    <text evidence="3">The sequence shown here is derived from an EMBL/GenBank/DDBJ whole genome shotgun (WGS) entry which is preliminary data.</text>
</comment>
<dbReference type="InterPro" id="IPR043426">
    <property type="entry name" value="MltB-like"/>
</dbReference>
<name>A0ABW5FZ54_9PSEU</name>
<dbReference type="SUPFAM" id="SSF53955">
    <property type="entry name" value="Lysozyme-like"/>
    <property type="match status" value="1"/>
</dbReference>
<proteinExistence type="predicted"/>
<reference evidence="4" key="1">
    <citation type="journal article" date="2019" name="Int. J. Syst. Evol. Microbiol.">
        <title>The Global Catalogue of Microorganisms (GCM) 10K type strain sequencing project: providing services to taxonomists for standard genome sequencing and annotation.</title>
        <authorList>
            <consortium name="The Broad Institute Genomics Platform"/>
            <consortium name="The Broad Institute Genome Sequencing Center for Infectious Disease"/>
            <person name="Wu L."/>
            <person name="Ma J."/>
        </authorList>
    </citation>
    <scope>NUCLEOTIDE SEQUENCE [LARGE SCALE GENOMIC DNA]</scope>
    <source>
        <strain evidence="4">CGMCC 4.7645</strain>
    </source>
</reference>
<feature type="compositionally biased region" description="Pro residues" evidence="1">
    <location>
        <begin position="344"/>
        <end position="355"/>
    </location>
</feature>
<dbReference type="InterPro" id="IPR023346">
    <property type="entry name" value="Lysozyme-like_dom_sf"/>
</dbReference>
<dbReference type="Gene3D" id="1.10.530.10">
    <property type="match status" value="1"/>
</dbReference>
<dbReference type="RefSeq" id="WP_378267136.1">
    <property type="nucleotide sequence ID" value="NZ_JBHUKR010000011.1"/>
</dbReference>
<evidence type="ECO:0000313" key="3">
    <source>
        <dbReference type="EMBL" id="MFD2419122.1"/>
    </source>
</evidence>
<keyword evidence="4" id="KW-1185">Reference proteome</keyword>
<dbReference type="PANTHER" id="PTHR30163">
    <property type="entry name" value="MEMBRANE-BOUND LYTIC MUREIN TRANSGLYCOSYLASE B"/>
    <property type="match status" value="1"/>
</dbReference>
<feature type="region of interest" description="Disordered" evidence="1">
    <location>
        <begin position="289"/>
        <end position="410"/>
    </location>
</feature>
<feature type="compositionally biased region" description="Low complexity" evidence="1">
    <location>
        <begin position="356"/>
        <end position="377"/>
    </location>
</feature>
<accession>A0ABW5FZ54</accession>
<gene>
    <name evidence="3" type="ORF">ACFSXZ_22580</name>
</gene>
<feature type="domain" description="Transglycosylase SLT" evidence="2">
    <location>
        <begin position="191"/>
        <end position="243"/>
    </location>
</feature>
<dbReference type="Pfam" id="PF13406">
    <property type="entry name" value="SLT_2"/>
    <property type="match status" value="1"/>
</dbReference>
<dbReference type="Proteomes" id="UP001597417">
    <property type="component" value="Unassembled WGS sequence"/>
</dbReference>
<organism evidence="3 4">
    <name type="scientific">Amycolatopsis pigmentata</name>
    <dbReference type="NCBI Taxonomy" id="450801"/>
    <lineage>
        <taxon>Bacteria</taxon>
        <taxon>Bacillati</taxon>
        <taxon>Actinomycetota</taxon>
        <taxon>Actinomycetes</taxon>
        <taxon>Pseudonocardiales</taxon>
        <taxon>Pseudonocardiaceae</taxon>
        <taxon>Amycolatopsis</taxon>
    </lineage>
</organism>
<feature type="compositionally biased region" description="Low complexity" evidence="1">
    <location>
        <begin position="394"/>
        <end position="410"/>
    </location>
</feature>
<feature type="compositionally biased region" description="Pro residues" evidence="1">
    <location>
        <begin position="290"/>
        <end position="318"/>
    </location>
</feature>
<feature type="compositionally biased region" description="Pro residues" evidence="1">
    <location>
        <begin position="378"/>
        <end position="393"/>
    </location>
</feature>
<dbReference type="PRINTS" id="PR01217">
    <property type="entry name" value="PRICHEXTENSN"/>
</dbReference>
<sequence length="410" mass="42097">MRPLRHSRRRARIARRKIRRIGLRYKTFVALMGGLAAVVPAVAAGGGTGDWVHRFSTQHSRDAALVGGFDPTLVHVNVDGTLPLTSIPVDLPLPADEMPAAYILPGGLLGIPGTALKAYRNAADIMASEQPGCHIDWALIASIGRIESNHARGGYVDRNGKTLEPILGPELNGVGPVAAVPDTDHGVYDLDAVWDRAVGPTQFIPSTWLAYASDGNGDGVSDPNNIYDATLATARYLCSGGLDLSKPDQVRAAIYRYNNSDAYVAAVILWAEAYRAGVMPLPDSQVPIGAPQPAPALPAPAPVTPPPPPPTVTPPPPASSTTNPPSSTSGSTTPGTSTPGTSTPAPPGSSTPPPTCTSTTTSTSSPSPSGTPTSPTTPVLPPCAPPPPPPPPDGSSSAPATTSQTPPKNS</sequence>
<evidence type="ECO:0000256" key="1">
    <source>
        <dbReference type="SAM" id="MobiDB-lite"/>
    </source>
</evidence>
<feature type="compositionally biased region" description="Low complexity" evidence="1">
    <location>
        <begin position="319"/>
        <end position="343"/>
    </location>
</feature>
<protein>
    <submittedName>
        <fullName evidence="3">Lytic transglycosylase domain-containing protein</fullName>
    </submittedName>
</protein>
<dbReference type="PANTHER" id="PTHR30163:SF8">
    <property type="entry name" value="LYTIC MUREIN TRANSGLYCOSYLASE"/>
    <property type="match status" value="1"/>
</dbReference>